<dbReference type="Proteomes" id="UP001595528">
    <property type="component" value="Unassembled WGS sequence"/>
</dbReference>
<organism evidence="5 6">
    <name type="scientific">Marinibaculum pumilum</name>
    <dbReference type="NCBI Taxonomy" id="1766165"/>
    <lineage>
        <taxon>Bacteria</taxon>
        <taxon>Pseudomonadati</taxon>
        <taxon>Pseudomonadota</taxon>
        <taxon>Alphaproteobacteria</taxon>
        <taxon>Rhodospirillales</taxon>
        <taxon>Rhodospirillaceae</taxon>
        <taxon>Marinibaculum</taxon>
    </lineage>
</organism>
<protein>
    <submittedName>
        <fullName evidence="5">Glycosyltransferase family 2 protein</fullName>
    </submittedName>
</protein>
<sequence length="397" mass="43198">MSPPFFTVIVPTRDRAGTLPHSVRSILAQRFGDLEAIVVDNCSAPPAAESLAGLDDPRLRILTAPRRLAMHDNWEFGLSQARGRHVMFIGDDDAVMPDGLELAARVLRDNAAEVLAWPRHDYKWPDSTLYPGLMIVRQGDRLGAYDGAAHLAALFAWRQQSRFVTSIYHGLVSADLIARIRQAQGGRYFADPVCDIESEMLNAYYASRILACERPLTMNGHSGASNGGANGEAAAIRAAHSRFAAEAGLAEADLVPYGWDFPLYMPTMVAGCQARVKARHFPQDDRFAPDRAALLQYLANTYFVFGEAAFDDLTARLRRIAVAQGIDPGSVKLPPPDRRKVEMSFATGIRPGEDGRHSVVIDSRKAGIDTISKAVQLADAMMPAIPEVANPPPAGPT</sequence>
<dbReference type="PANTHER" id="PTHR43685">
    <property type="entry name" value="GLYCOSYLTRANSFERASE"/>
    <property type="match status" value="1"/>
</dbReference>
<dbReference type="InterPro" id="IPR029044">
    <property type="entry name" value="Nucleotide-diphossugar_trans"/>
</dbReference>
<keyword evidence="6" id="KW-1185">Reference proteome</keyword>
<accession>A0ABV7KUR3</accession>
<evidence type="ECO:0000256" key="3">
    <source>
        <dbReference type="ARBA" id="ARBA00022679"/>
    </source>
</evidence>
<dbReference type="EMBL" id="JBHRTR010000007">
    <property type="protein sequence ID" value="MFC3226078.1"/>
    <property type="molecule type" value="Genomic_DNA"/>
</dbReference>
<keyword evidence="3" id="KW-0808">Transferase</keyword>
<reference evidence="6" key="1">
    <citation type="journal article" date="2019" name="Int. J. Syst. Evol. Microbiol.">
        <title>The Global Catalogue of Microorganisms (GCM) 10K type strain sequencing project: providing services to taxonomists for standard genome sequencing and annotation.</title>
        <authorList>
            <consortium name="The Broad Institute Genomics Platform"/>
            <consortium name="The Broad Institute Genome Sequencing Center for Infectious Disease"/>
            <person name="Wu L."/>
            <person name="Ma J."/>
        </authorList>
    </citation>
    <scope>NUCLEOTIDE SEQUENCE [LARGE SCALE GENOMIC DNA]</scope>
    <source>
        <strain evidence="6">KCTC 42964</strain>
    </source>
</reference>
<dbReference type="InterPro" id="IPR001173">
    <property type="entry name" value="Glyco_trans_2-like"/>
</dbReference>
<dbReference type="CDD" id="cd00761">
    <property type="entry name" value="Glyco_tranf_GTA_type"/>
    <property type="match status" value="1"/>
</dbReference>
<evidence type="ECO:0000256" key="1">
    <source>
        <dbReference type="ARBA" id="ARBA00006739"/>
    </source>
</evidence>
<gene>
    <name evidence="5" type="ORF">ACFOGJ_02495</name>
</gene>
<dbReference type="Gene3D" id="3.90.550.10">
    <property type="entry name" value="Spore Coat Polysaccharide Biosynthesis Protein SpsA, Chain A"/>
    <property type="match status" value="1"/>
</dbReference>
<evidence type="ECO:0000259" key="4">
    <source>
        <dbReference type="Pfam" id="PF00535"/>
    </source>
</evidence>
<keyword evidence="2" id="KW-0328">Glycosyltransferase</keyword>
<evidence type="ECO:0000256" key="2">
    <source>
        <dbReference type="ARBA" id="ARBA00022676"/>
    </source>
</evidence>
<feature type="domain" description="Glycosyltransferase 2-like" evidence="4">
    <location>
        <begin position="7"/>
        <end position="125"/>
    </location>
</feature>
<dbReference type="InterPro" id="IPR050834">
    <property type="entry name" value="Glycosyltransf_2"/>
</dbReference>
<dbReference type="Pfam" id="PF00535">
    <property type="entry name" value="Glycos_transf_2"/>
    <property type="match status" value="1"/>
</dbReference>
<dbReference type="PANTHER" id="PTHR43685:SF5">
    <property type="entry name" value="GLYCOSYLTRANSFERASE EPSE-RELATED"/>
    <property type="match status" value="1"/>
</dbReference>
<comment type="caution">
    <text evidence="5">The sequence shown here is derived from an EMBL/GenBank/DDBJ whole genome shotgun (WGS) entry which is preliminary data.</text>
</comment>
<dbReference type="RefSeq" id="WP_379897851.1">
    <property type="nucleotide sequence ID" value="NZ_JBHRTR010000007.1"/>
</dbReference>
<proteinExistence type="inferred from homology"/>
<evidence type="ECO:0000313" key="5">
    <source>
        <dbReference type="EMBL" id="MFC3226078.1"/>
    </source>
</evidence>
<comment type="similarity">
    <text evidence="1">Belongs to the glycosyltransferase 2 family.</text>
</comment>
<name>A0ABV7KUR3_9PROT</name>
<evidence type="ECO:0000313" key="6">
    <source>
        <dbReference type="Proteomes" id="UP001595528"/>
    </source>
</evidence>
<dbReference type="SUPFAM" id="SSF53448">
    <property type="entry name" value="Nucleotide-diphospho-sugar transferases"/>
    <property type="match status" value="1"/>
</dbReference>